<dbReference type="AlphaFoldDB" id="W1NGA1"/>
<dbReference type="Gramene" id="ERM94822">
    <property type="protein sequence ID" value="ERM94822"/>
    <property type="gene ID" value="AMTR_s00009p00043820"/>
</dbReference>
<reference evidence="2" key="1">
    <citation type="journal article" date="2013" name="Science">
        <title>The Amborella genome and the evolution of flowering plants.</title>
        <authorList>
            <consortium name="Amborella Genome Project"/>
        </authorList>
    </citation>
    <scope>NUCLEOTIDE SEQUENCE [LARGE SCALE GENOMIC DNA]</scope>
</reference>
<sequence length="142" mass="15349">MGKFRAPRSCSRVSKETGNVGGCKWNITVDCSWSGGSGRGKYFQDKKYQSSAVRRGVTELPRSLASDHRNKGGGAWTSGYMIVGIRGKKIPNSGPHSVLDNVKMVTIPAEATLHWSAKLENPLVGSLCPLVGRLEHVPRLGN</sequence>
<dbReference type="EMBL" id="KI397501">
    <property type="protein sequence ID" value="ERM94822.1"/>
    <property type="molecule type" value="Genomic_DNA"/>
</dbReference>
<keyword evidence="2" id="KW-1185">Reference proteome</keyword>
<evidence type="ECO:0000313" key="2">
    <source>
        <dbReference type="Proteomes" id="UP000017836"/>
    </source>
</evidence>
<evidence type="ECO:0000313" key="1">
    <source>
        <dbReference type="EMBL" id="ERM94822.1"/>
    </source>
</evidence>
<name>W1NGA1_AMBTC</name>
<accession>W1NGA1</accession>
<gene>
    <name evidence="1" type="ORF">AMTR_s00009p00043820</name>
</gene>
<proteinExistence type="predicted"/>
<protein>
    <submittedName>
        <fullName evidence="1">Uncharacterized protein</fullName>
    </submittedName>
</protein>
<dbReference type="Proteomes" id="UP000017836">
    <property type="component" value="Unassembled WGS sequence"/>
</dbReference>
<dbReference type="HOGENOM" id="CLU_1818390_0_0_1"/>
<organism evidence="1 2">
    <name type="scientific">Amborella trichopoda</name>
    <dbReference type="NCBI Taxonomy" id="13333"/>
    <lineage>
        <taxon>Eukaryota</taxon>
        <taxon>Viridiplantae</taxon>
        <taxon>Streptophyta</taxon>
        <taxon>Embryophyta</taxon>
        <taxon>Tracheophyta</taxon>
        <taxon>Spermatophyta</taxon>
        <taxon>Magnoliopsida</taxon>
        <taxon>Amborellales</taxon>
        <taxon>Amborellaceae</taxon>
        <taxon>Amborella</taxon>
    </lineage>
</organism>